<keyword evidence="1" id="KW-1133">Transmembrane helix</keyword>
<gene>
    <name evidence="2" type="ORF">MUS1_11675</name>
</gene>
<dbReference type="OrthoDB" id="6104893at2"/>
<proteinExistence type="predicted"/>
<dbReference type="STRING" id="1122207.MUS1_11675"/>
<sequence length="309" mass="34567">MKRFKTHSFKAHLCGSLLVELLVVIVLVSLFLPFLVTALSRLQERHLLAKTYQDQHKVKAAIDAHFKAQWTRLVPANCNDDADVFLTINSGLFKPDRLSSRTVMDNSDWLRGVDYGSCRTSITVSKNPFDTPLDCHWKVGDSMTFSNCAASYSGQVLSVTSTKSTIQLDDDFTLELSGSLESQSGVIESQDGFYWYLSPGKDGLAAFWRTPEESGNSLELWNGVERLAVFPLLDENNDGLVDTLDTRYGDYSLKSVRGLWVEYQYRLSNCKSSSGVQLDQNYISMRGDTWHYASPCQGVGNQIIVLKGS</sequence>
<organism evidence="2 3">
    <name type="scientific">Marinomonas ushuaiensis DSM 15871</name>
    <dbReference type="NCBI Taxonomy" id="1122207"/>
    <lineage>
        <taxon>Bacteria</taxon>
        <taxon>Pseudomonadati</taxon>
        <taxon>Pseudomonadota</taxon>
        <taxon>Gammaproteobacteria</taxon>
        <taxon>Oceanospirillales</taxon>
        <taxon>Oceanospirillaceae</taxon>
        <taxon>Marinomonas</taxon>
    </lineage>
</organism>
<accession>X7E4P9</accession>
<keyword evidence="1" id="KW-0472">Membrane</keyword>
<dbReference type="EMBL" id="JAMB01000005">
    <property type="protein sequence ID" value="ETX11034.1"/>
    <property type="molecule type" value="Genomic_DNA"/>
</dbReference>
<evidence type="ECO:0000256" key="1">
    <source>
        <dbReference type="SAM" id="Phobius"/>
    </source>
</evidence>
<keyword evidence="3" id="KW-1185">Reference proteome</keyword>
<evidence type="ECO:0000313" key="3">
    <source>
        <dbReference type="Proteomes" id="UP000054058"/>
    </source>
</evidence>
<protein>
    <submittedName>
        <fullName evidence="2">Uncharacterized protein</fullName>
    </submittedName>
</protein>
<evidence type="ECO:0000313" key="2">
    <source>
        <dbReference type="EMBL" id="ETX11034.1"/>
    </source>
</evidence>
<dbReference type="InterPro" id="IPR045584">
    <property type="entry name" value="Pilin-like"/>
</dbReference>
<reference evidence="2 3" key="1">
    <citation type="submission" date="2014-01" db="EMBL/GenBank/DDBJ databases">
        <title>Marinomonas ushuaiensis DSM 15871 Genome Sequencing.</title>
        <authorList>
            <person name="Lai Q."/>
            <person name="Shao Z.S."/>
        </authorList>
    </citation>
    <scope>NUCLEOTIDE SEQUENCE [LARGE SCALE GENOMIC DNA]</scope>
    <source>
        <strain evidence="2 3">DSM 15871</strain>
    </source>
</reference>
<name>X7E4P9_9GAMM</name>
<dbReference type="RefSeq" id="WP_036160634.1">
    <property type="nucleotide sequence ID" value="NZ_JAMB01000005.1"/>
</dbReference>
<dbReference type="AlphaFoldDB" id="X7E4P9"/>
<dbReference type="PATRIC" id="fig|1122207.3.peg.1466"/>
<keyword evidence="1" id="KW-0812">Transmembrane</keyword>
<feature type="transmembrane region" description="Helical" evidence="1">
    <location>
        <begin position="12"/>
        <end position="36"/>
    </location>
</feature>
<dbReference type="SUPFAM" id="SSF54523">
    <property type="entry name" value="Pili subunits"/>
    <property type="match status" value="1"/>
</dbReference>
<comment type="caution">
    <text evidence="2">The sequence shown here is derived from an EMBL/GenBank/DDBJ whole genome shotgun (WGS) entry which is preliminary data.</text>
</comment>
<dbReference type="Proteomes" id="UP000054058">
    <property type="component" value="Unassembled WGS sequence"/>
</dbReference>